<dbReference type="InterPro" id="IPR015655">
    <property type="entry name" value="PP2C"/>
</dbReference>
<proteinExistence type="predicted"/>
<dbReference type="RefSeq" id="WP_250621331.1">
    <property type="nucleotide sequence ID" value="NZ_CP106881.1"/>
</dbReference>
<evidence type="ECO:0000313" key="3">
    <source>
        <dbReference type="Proteomes" id="UP001162800"/>
    </source>
</evidence>
<dbReference type="SMART" id="SM00331">
    <property type="entry name" value="PP2C_SIG"/>
    <property type="match status" value="1"/>
</dbReference>
<reference evidence="2" key="1">
    <citation type="submission" date="2022-09" db="EMBL/GenBank/DDBJ databases">
        <title>The complete genome of Acidovorax sp. 5MLIR.</title>
        <authorList>
            <person name="Liu L."/>
            <person name="Yue J."/>
            <person name="Yang F."/>
            <person name="Yuan J."/>
            <person name="Li L."/>
        </authorList>
    </citation>
    <scope>NUCLEOTIDE SEQUENCE</scope>
    <source>
        <strain evidence="2">5MLIR</strain>
    </source>
</reference>
<dbReference type="EMBL" id="CP106881">
    <property type="protein sequence ID" value="UYG50237.1"/>
    <property type="molecule type" value="Genomic_DNA"/>
</dbReference>
<evidence type="ECO:0000313" key="2">
    <source>
        <dbReference type="EMBL" id="UYG50237.1"/>
    </source>
</evidence>
<dbReference type="Proteomes" id="UP001162800">
    <property type="component" value="Chromosome"/>
</dbReference>
<dbReference type="NCBIfam" id="NF033484">
    <property type="entry name" value="Stp1_PP2C_phos"/>
    <property type="match status" value="1"/>
</dbReference>
<dbReference type="InterPro" id="IPR001932">
    <property type="entry name" value="PPM-type_phosphatase-like_dom"/>
</dbReference>
<dbReference type="SUPFAM" id="SSF81606">
    <property type="entry name" value="PP2C-like"/>
    <property type="match status" value="1"/>
</dbReference>
<keyword evidence="3" id="KW-1185">Reference proteome</keyword>
<gene>
    <name evidence="2" type="ORF">M9799_08925</name>
</gene>
<accession>A0ABY6G6M0</accession>
<dbReference type="Gene3D" id="3.60.40.10">
    <property type="entry name" value="PPM-type phosphatase domain"/>
    <property type="match status" value="1"/>
</dbReference>
<dbReference type="PROSITE" id="PS51746">
    <property type="entry name" value="PPM_2"/>
    <property type="match status" value="1"/>
</dbReference>
<evidence type="ECO:0000259" key="1">
    <source>
        <dbReference type="PROSITE" id="PS51746"/>
    </source>
</evidence>
<dbReference type="PANTHER" id="PTHR47992">
    <property type="entry name" value="PROTEIN PHOSPHATASE"/>
    <property type="match status" value="1"/>
</dbReference>
<feature type="domain" description="PPM-type phosphatase" evidence="1">
    <location>
        <begin position="1"/>
        <end position="245"/>
    </location>
</feature>
<dbReference type="CDD" id="cd00143">
    <property type="entry name" value="PP2Cc"/>
    <property type="match status" value="1"/>
</dbReference>
<dbReference type="Pfam" id="PF13672">
    <property type="entry name" value="PP2C_2"/>
    <property type="match status" value="1"/>
</dbReference>
<sequence>MQRTDPGLVRANNEDAVHAGACGDWSVAVLADGMGGYRAGEVASALAVQCIVQCLQHSAMQLPPQTLPARMAAVHRALEHCVHKSNAAVLAHADRHAECTGMGTTVVAAVFTQDRLVVAHLGDSRAYLWRRGTLRQLTRDHSWLQEQMDAGLLTAEAAARSGQGHLITRALGVAARAQPTLHEEPLEAGDRVLLCSDGLSDMLEAHEIAALLALPQPLSLQADQLIAQANAMGGNDNISVILVAVEPAPDICEG</sequence>
<dbReference type="SMART" id="SM00332">
    <property type="entry name" value="PP2Cc"/>
    <property type="match status" value="1"/>
</dbReference>
<dbReference type="InterPro" id="IPR036457">
    <property type="entry name" value="PPM-type-like_dom_sf"/>
</dbReference>
<protein>
    <submittedName>
        <fullName evidence="2">Stp1/IreP family PP2C-type Ser/Thr phosphatase</fullName>
    </submittedName>
</protein>
<name>A0ABY6G6M0_9BURK</name>
<organism evidence="2 3">
    <name type="scientific">Comamonas endophytica</name>
    <dbReference type="NCBI Taxonomy" id="2949090"/>
    <lineage>
        <taxon>Bacteria</taxon>
        <taxon>Pseudomonadati</taxon>
        <taxon>Pseudomonadota</taxon>
        <taxon>Betaproteobacteria</taxon>
        <taxon>Burkholderiales</taxon>
        <taxon>Comamonadaceae</taxon>
        <taxon>Comamonas</taxon>
    </lineage>
</organism>